<gene>
    <name evidence="6" type="ORF">H9754_11480</name>
</gene>
<dbReference type="SUPFAM" id="SSF46785">
    <property type="entry name" value="Winged helix' DNA-binding domain"/>
    <property type="match status" value="1"/>
</dbReference>
<dbReference type="InterPro" id="IPR036390">
    <property type="entry name" value="WH_DNA-bd_sf"/>
</dbReference>
<dbReference type="PANTHER" id="PTHR30126">
    <property type="entry name" value="HTH-TYPE TRANSCRIPTIONAL REGULATOR"/>
    <property type="match status" value="1"/>
</dbReference>
<dbReference type="InterPro" id="IPR000847">
    <property type="entry name" value="LysR_HTH_N"/>
</dbReference>
<evidence type="ECO:0000256" key="1">
    <source>
        <dbReference type="ARBA" id="ARBA00009437"/>
    </source>
</evidence>
<dbReference type="Proteomes" id="UP000823904">
    <property type="component" value="Unassembled WGS sequence"/>
</dbReference>
<dbReference type="PANTHER" id="PTHR30126:SF91">
    <property type="entry name" value="LYSR FAMILY TRANSCRIPTIONAL REGULATOR"/>
    <property type="match status" value="1"/>
</dbReference>
<sequence length="297" mass="34649">MLDYRIDTFLEVCRFMNFTKAAQSLNITQPAVSQHIKYLEEQYHTTFFAFRGKKMELTEEGKVFLNSARTFRHDEMYLRKQLEEAGKEQEAVIFGATLTIGDFVLPDLIRRLTAENPQVSIFMEIGNTGELLEKLNAGQIDFAVVEGYFEKEAYEYRRWSKEKFILAASPDYSFQNPPAKIRDLFGERLIVREKGSGTREVLEKNLQTQNFSIFNFSRRHEISSLHVIKSLTEAGCGITFLYEAAVWKELKKGTLVEVPLDDFQIYHDFNFVWRKGSIFSEKYEAFYHDLQKMGGIR</sequence>
<dbReference type="PRINTS" id="PR00039">
    <property type="entry name" value="HTHLYSR"/>
</dbReference>
<feature type="domain" description="HTH lysR-type" evidence="5">
    <location>
        <begin position="1"/>
        <end position="58"/>
    </location>
</feature>
<evidence type="ECO:0000313" key="7">
    <source>
        <dbReference type="Proteomes" id="UP000823904"/>
    </source>
</evidence>
<evidence type="ECO:0000256" key="4">
    <source>
        <dbReference type="ARBA" id="ARBA00023163"/>
    </source>
</evidence>
<dbReference type="GO" id="GO:0000976">
    <property type="term" value="F:transcription cis-regulatory region binding"/>
    <property type="evidence" value="ECO:0007669"/>
    <property type="project" value="TreeGrafter"/>
</dbReference>
<evidence type="ECO:0000256" key="2">
    <source>
        <dbReference type="ARBA" id="ARBA00023015"/>
    </source>
</evidence>
<dbReference type="Pfam" id="PF03466">
    <property type="entry name" value="LysR_substrate"/>
    <property type="match status" value="1"/>
</dbReference>
<keyword evidence="3" id="KW-0238">DNA-binding</keyword>
<dbReference type="Gene3D" id="3.40.190.10">
    <property type="entry name" value="Periplasmic binding protein-like II"/>
    <property type="match status" value="2"/>
</dbReference>
<organism evidence="6 7">
    <name type="scientific">Candidatus Anaerostipes avistercoris</name>
    <dbReference type="NCBI Taxonomy" id="2838462"/>
    <lineage>
        <taxon>Bacteria</taxon>
        <taxon>Bacillati</taxon>
        <taxon>Bacillota</taxon>
        <taxon>Clostridia</taxon>
        <taxon>Lachnospirales</taxon>
        <taxon>Lachnospiraceae</taxon>
        <taxon>Anaerostipes</taxon>
    </lineage>
</organism>
<dbReference type="AlphaFoldDB" id="A0A9D2TAK2"/>
<protein>
    <submittedName>
        <fullName evidence="6">LysR family transcriptional regulator</fullName>
    </submittedName>
</protein>
<reference evidence="6" key="1">
    <citation type="journal article" date="2021" name="PeerJ">
        <title>Extensive microbial diversity within the chicken gut microbiome revealed by metagenomics and culture.</title>
        <authorList>
            <person name="Gilroy R."/>
            <person name="Ravi A."/>
            <person name="Getino M."/>
            <person name="Pursley I."/>
            <person name="Horton D.L."/>
            <person name="Alikhan N.F."/>
            <person name="Baker D."/>
            <person name="Gharbi K."/>
            <person name="Hall N."/>
            <person name="Watson M."/>
            <person name="Adriaenssens E.M."/>
            <person name="Foster-Nyarko E."/>
            <person name="Jarju S."/>
            <person name="Secka A."/>
            <person name="Antonio M."/>
            <person name="Oren A."/>
            <person name="Chaudhuri R.R."/>
            <person name="La Ragione R."/>
            <person name="Hildebrand F."/>
            <person name="Pallen M.J."/>
        </authorList>
    </citation>
    <scope>NUCLEOTIDE SEQUENCE</scope>
    <source>
        <strain evidence="6">ChiSjej3B21-8574</strain>
    </source>
</reference>
<evidence type="ECO:0000256" key="3">
    <source>
        <dbReference type="ARBA" id="ARBA00023125"/>
    </source>
</evidence>
<proteinExistence type="inferred from homology"/>
<dbReference type="PROSITE" id="PS50931">
    <property type="entry name" value="HTH_LYSR"/>
    <property type="match status" value="1"/>
</dbReference>
<dbReference type="InterPro" id="IPR036388">
    <property type="entry name" value="WH-like_DNA-bd_sf"/>
</dbReference>
<keyword evidence="4" id="KW-0804">Transcription</keyword>
<keyword evidence="2" id="KW-0805">Transcription regulation</keyword>
<comment type="caution">
    <text evidence="6">The sequence shown here is derived from an EMBL/GenBank/DDBJ whole genome shotgun (WGS) entry which is preliminary data.</text>
</comment>
<dbReference type="Gene3D" id="1.10.10.10">
    <property type="entry name" value="Winged helix-like DNA-binding domain superfamily/Winged helix DNA-binding domain"/>
    <property type="match status" value="1"/>
</dbReference>
<dbReference type="SUPFAM" id="SSF53850">
    <property type="entry name" value="Periplasmic binding protein-like II"/>
    <property type="match status" value="1"/>
</dbReference>
<reference evidence="6" key="2">
    <citation type="submission" date="2021-04" db="EMBL/GenBank/DDBJ databases">
        <authorList>
            <person name="Gilroy R."/>
        </authorList>
    </citation>
    <scope>NUCLEOTIDE SEQUENCE</scope>
    <source>
        <strain evidence="6">ChiSjej3B21-8574</strain>
    </source>
</reference>
<evidence type="ECO:0000259" key="5">
    <source>
        <dbReference type="PROSITE" id="PS50931"/>
    </source>
</evidence>
<dbReference type="InterPro" id="IPR005119">
    <property type="entry name" value="LysR_subst-bd"/>
</dbReference>
<dbReference type="GO" id="GO:0003700">
    <property type="term" value="F:DNA-binding transcription factor activity"/>
    <property type="evidence" value="ECO:0007669"/>
    <property type="project" value="InterPro"/>
</dbReference>
<dbReference type="EMBL" id="DWWD01000045">
    <property type="protein sequence ID" value="HJC51165.1"/>
    <property type="molecule type" value="Genomic_DNA"/>
</dbReference>
<comment type="similarity">
    <text evidence="1">Belongs to the LysR transcriptional regulatory family.</text>
</comment>
<accession>A0A9D2TAK2</accession>
<dbReference type="Pfam" id="PF00126">
    <property type="entry name" value="HTH_1"/>
    <property type="match status" value="1"/>
</dbReference>
<name>A0A9D2TAK2_9FIRM</name>
<evidence type="ECO:0000313" key="6">
    <source>
        <dbReference type="EMBL" id="HJC51165.1"/>
    </source>
</evidence>